<dbReference type="GO" id="GO:0016787">
    <property type="term" value="F:hydrolase activity"/>
    <property type="evidence" value="ECO:0007669"/>
    <property type="project" value="UniProtKB-KW"/>
</dbReference>
<dbReference type="EMBL" id="CP001999">
    <property type="protein sequence ID" value="ADG93459.1"/>
    <property type="molecule type" value="Genomic_DNA"/>
</dbReference>
<keyword evidence="2" id="KW-0378">Hydrolase</keyword>
<dbReference type="Proteomes" id="UP000000939">
    <property type="component" value="Chromosome"/>
</dbReference>
<dbReference type="Pfam" id="PF13487">
    <property type="entry name" value="HD_5"/>
    <property type="match status" value="2"/>
</dbReference>
<keyword evidence="3" id="KW-1185">Reference proteome</keyword>
<name>D5V1M5_ARCNC</name>
<dbReference type="AlphaFoldDB" id="D5V1M5"/>
<evidence type="ECO:0000313" key="3">
    <source>
        <dbReference type="Proteomes" id="UP000000939"/>
    </source>
</evidence>
<protein>
    <submittedName>
        <fullName evidence="2">Putative metal dependent phosphohydrolase</fullName>
    </submittedName>
</protein>
<dbReference type="KEGG" id="ant:Arnit_1805"/>
<reference evidence="2 3" key="1">
    <citation type="journal article" date="2010" name="Stand. Genomic Sci.">
        <title>Complete genome sequence of Arcobacter nitrofigilis type strain (CI).</title>
        <authorList>
            <person name="Pati A."/>
            <person name="Gronow S."/>
            <person name="Lapidus A."/>
            <person name="Copeland A."/>
            <person name="Glavina Del Rio T."/>
            <person name="Nolan M."/>
            <person name="Lucas S."/>
            <person name="Tice H."/>
            <person name="Cheng J.F."/>
            <person name="Han C."/>
            <person name="Chertkov O."/>
            <person name="Bruce D."/>
            <person name="Tapia R."/>
            <person name="Goodwin L."/>
            <person name="Pitluck S."/>
            <person name="Liolios K."/>
            <person name="Ivanova N."/>
            <person name="Mavromatis K."/>
            <person name="Chen A."/>
            <person name="Palaniappan K."/>
            <person name="Land M."/>
            <person name="Hauser L."/>
            <person name="Chang Y.J."/>
            <person name="Jeffries C.D."/>
            <person name="Detter J.C."/>
            <person name="Rohde M."/>
            <person name="Goker M."/>
            <person name="Bristow J."/>
            <person name="Eisen J.A."/>
            <person name="Markowitz V."/>
            <person name="Hugenholtz P."/>
            <person name="Klenk H.P."/>
            <person name="Kyrpides N.C."/>
        </authorList>
    </citation>
    <scope>NUCLEOTIDE SEQUENCE [LARGE SCALE GENOMIC DNA]</scope>
    <source>
        <strain evidence="3">ATCC 33309 / DSM 7299 / CCUG 15893 / LMG 7604 / NCTC 12251 / CI</strain>
    </source>
</reference>
<feature type="domain" description="HD-GYP" evidence="1">
    <location>
        <begin position="187"/>
        <end position="386"/>
    </location>
</feature>
<proteinExistence type="predicted"/>
<dbReference type="eggNOG" id="COG2206">
    <property type="taxonomic scope" value="Bacteria"/>
</dbReference>
<dbReference type="STRING" id="572480.Arnit_1805"/>
<organism evidence="2 3">
    <name type="scientific">Arcobacter nitrofigilis (strain ATCC 33309 / DSM 7299 / CCUG 15893 / LMG 7604 / NCTC 12251 / CI)</name>
    <name type="common">Campylobacter nitrofigilis</name>
    <dbReference type="NCBI Taxonomy" id="572480"/>
    <lineage>
        <taxon>Bacteria</taxon>
        <taxon>Pseudomonadati</taxon>
        <taxon>Campylobacterota</taxon>
        <taxon>Epsilonproteobacteria</taxon>
        <taxon>Campylobacterales</taxon>
        <taxon>Arcobacteraceae</taxon>
        <taxon>Arcobacter</taxon>
    </lineage>
</organism>
<dbReference type="SUPFAM" id="SSF109604">
    <property type="entry name" value="HD-domain/PDEase-like"/>
    <property type="match status" value="2"/>
</dbReference>
<dbReference type="Gene3D" id="1.10.3210.10">
    <property type="entry name" value="Hypothetical protein af1432"/>
    <property type="match status" value="2"/>
</dbReference>
<sequence>MDKKKELNFNLNNFLLALSFSLDYLRKDKCSSSLNYSKRVTYIALNIGKELQLSPQEMSDLCSFSLVHSVGLMNTSQISKEYCESSNDIVSTLPFLDGSKKDILKYQNEYYDGSGFFGLKAEEIPLFSQLLSISIAIENRFNLSTITVKDRTNVISFIENSKNELFSDNLADIFLKVSQKTSFWLDLQNETEILYFIFGSLHDFTITLAFEKLFQITSSLYLINNVDSKLLVNLEKIMDFYNFEHKDKFTLLIAASLCNIGKSCIPSSIINKKTKLETWEYEEIKSYPYYTKKVLSNIMGFDDISSWASKVQEKPNGKGYPFCLKGKDLSLKDRLLAVVNSFSALSSTKSYRKAYNKAEAIKILKDSAQKDDSYDLSIIEDLEKVL</sequence>
<dbReference type="PANTHER" id="PTHR43155">
    <property type="entry name" value="CYCLIC DI-GMP PHOSPHODIESTERASE PA4108-RELATED"/>
    <property type="match status" value="1"/>
</dbReference>
<dbReference type="PROSITE" id="PS51832">
    <property type="entry name" value="HD_GYP"/>
    <property type="match status" value="1"/>
</dbReference>
<dbReference type="InterPro" id="IPR037522">
    <property type="entry name" value="HD_GYP_dom"/>
</dbReference>
<dbReference type="HOGENOM" id="CLU_791421_0_0_7"/>
<evidence type="ECO:0000259" key="1">
    <source>
        <dbReference type="PROSITE" id="PS51832"/>
    </source>
</evidence>
<dbReference type="OrthoDB" id="9804747at2"/>
<accession>D5V1M5</accession>
<gene>
    <name evidence="2" type="ordered locus">Arnit_1805</name>
</gene>
<evidence type="ECO:0000313" key="2">
    <source>
        <dbReference type="EMBL" id="ADG93459.1"/>
    </source>
</evidence>
<dbReference type="RefSeq" id="WP_013135604.1">
    <property type="nucleotide sequence ID" value="NC_014166.1"/>
</dbReference>